<reference evidence="2" key="1">
    <citation type="journal article" date="2023" name="G3 (Bethesda)">
        <title>A reference genome for the long-term kleptoplast-retaining sea slug Elysia crispata morphotype clarki.</title>
        <authorList>
            <person name="Eastman K.E."/>
            <person name="Pendleton A.L."/>
            <person name="Shaikh M.A."/>
            <person name="Suttiyut T."/>
            <person name="Ogas R."/>
            <person name="Tomko P."/>
            <person name="Gavelis G."/>
            <person name="Widhalm J.R."/>
            <person name="Wisecaver J.H."/>
        </authorList>
    </citation>
    <scope>NUCLEOTIDE SEQUENCE</scope>
    <source>
        <strain evidence="2">ECLA1</strain>
    </source>
</reference>
<sequence>MFRELKGNYASLVKKFHDVQKDTMKKVSDNAKYKMQSIDSRKLAALYNTILKSQIKLNQTGMAKIESVLGNLEDKITKLTAVNQKKQDENKRVMESTQNHLNNILALVDAEGSEVLENALVKSDVVLNNIREERMTNLTELSDIYRKNLEALQSVIPQLEQNLEKRRQEQTSAMDKYHRLVDEVTEKRELELKKAEQRELDRKFNLDKARLDREAAIKEKNHLQAMSQT</sequence>
<evidence type="ECO:0000313" key="3">
    <source>
        <dbReference type="Proteomes" id="UP001283361"/>
    </source>
</evidence>
<keyword evidence="1" id="KW-0175">Coiled coil</keyword>
<dbReference type="AlphaFoldDB" id="A0AAE1AXG0"/>
<evidence type="ECO:0000256" key="1">
    <source>
        <dbReference type="SAM" id="Coils"/>
    </source>
</evidence>
<comment type="caution">
    <text evidence="2">The sequence shown here is derived from an EMBL/GenBank/DDBJ whole genome shotgun (WGS) entry which is preliminary data.</text>
</comment>
<keyword evidence="3" id="KW-1185">Reference proteome</keyword>
<gene>
    <name evidence="2" type="ORF">RRG08_043897</name>
</gene>
<protein>
    <submittedName>
        <fullName evidence="2">Uncharacterized protein</fullName>
    </submittedName>
</protein>
<name>A0AAE1AXG0_9GAST</name>
<organism evidence="2 3">
    <name type="scientific">Elysia crispata</name>
    <name type="common">lettuce slug</name>
    <dbReference type="NCBI Taxonomy" id="231223"/>
    <lineage>
        <taxon>Eukaryota</taxon>
        <taxon>Metazoa</taxon>
        <taxon>Spiralia</taxon>
        <taxon>Lophotrochozoa</taxon>
        <taxon>Mollusca</taxon>
        <taxon>Gastropoda</taxon>
        <taxon>Heterobranchia</taxon>
        <taxon>Euthyneura</taxon>
        <taxon>Panpulmonata</taxon>
        <taxon>Sacoglossa</taxon>
        <taxon>Placobranchoidea</taxon>
        <taxon>Plakobranchidae</taxon>
        <taxon>Elysia</taxon>
    </lineage>
</organism>
<feature type="coiled-coil region" evidence="1">
    <location>
        <begin position="142"/>
        <end position="169"/>
    </location>
</feature>
<accession>A0AAE1AXG0</accession>
<dbReference type="EMBL" id="JAWDGP010001021">
    <property type="protein sequence ID" value="KAK3795667.1"/>
    <property type="molecule type" value="Genomic_DNA"/>
</dbReference>
<dbReference type="Proteomes" id="UP001283361">
    <property type="component" value="Unassembled WGS sequence"/>
</dbReference>
<proteinExistence type="predicted"/>
<evidence type="ECO:0000313" key="2">
    <source>
        <dbReference type="EMBL" id="KAK3795667.1"/>
    </source>
</evidence>